<evidence type="ECO:0000256" key="1">
    <source>
        <dbReference type="ARBA" id="ARBA00004123"/>
    </source>
</evidence>
<sequence length="562" mass="61703">MASTSSRPSGLATRTLKATGLIREQDATMRDASRSTPLRRKQGKKVGHRQRTMDLLKSSGTSDLSNKMTKHRLTGTLSNPSLFEVLPIDKLVPRYDPASMFLNLENLADDELLKRNNIVAPGQPGANHKEFPVIFKLASQLQPPVETISLANNNISAGTHLVPLSHYLPQIRNLSLQDNKIKSWRDVEYIAGTKTKKLSVLRELIFIGNPLRESEVNSNKPEHYKSGMLRRFPSLEVLDQEVITKISFDAPVASSSSDSQKVSGPDFFPFQMAPSFITGVDGSVISGFLSRFFPLFDTDRTALADVYDPGMAYIQRYAQPAKAGLGPWIKNPIGGSRNLSAIKSGLERELRSLHTGPEEIIRTISHLPGTNHAVAGAAEKFCIDAWPVGTGAAAMLFLCVHGEFSEAPSMGVRSFDRSFLLAPAVPGSRAAAASWPMSILSDQLTVRPYSSPEAWKPGPLSTQNIQNIQNNTRTFSKPVPSTPLRPARHVPIVEQKLANPAVQSQLAAIPDPQRSLIVSLCQRTSMNVKFAIDCLQNNEWDVDRAFTNFEQVKATLGDEAFL</sequence>
<dbReference type="SUPFAM" id="SSF54427">
    <property type="entry name" value="NTF2-like"/>
    <property type="match status" value="1"/>
</dbReference>
<comment type="subcellular location">
    <subcellularLocation>
        <location evidence="1">Nucleus</location>
    </subcellularLocation>
</comment>
<accession>A0A286UAV6</accession>
<evidence type="ECO:0000256" key="7">
    <source>
        <dbReference type="ARBA" id="ARBA00023242"/>
    </source>
</evidence>
<dbReference type="FunCoup" id="A0A286UAV6">
    <property type="interactions" value="268"/>
</dbReference>
<protein>
    <submittedName>
        <fullName evidence="11">NTF2</fullName>
    </submittedName>
</protein>
<evidence type="ECO:0000256" key="6">
    <source>
        <dbReference type="ARBA" id="ARBA00022816"/>
    </source>
</evidence>
<dbReference type="Gene3D" id="1.10.8.10">
    <property type="entry name" value="DNA helicase RuvA subunit, C-terminal domain"/>
    <property type="match status" value="1"/>
</dbReference>
<keyword evidence="7" id="KW-0539">Nucleus</keyword>
<dbReference type="Proteomes" id="UP000217199">
    <property type="component" value="Unassembled WGS sequence"/>
</dbReference>
<feature type="domain" description="NTF2" evidence="9">
    <location>
        <begin position="284"/>
        <end position="446"/>
    </location>
</feature>
<dbReference type="InterPro" id="IPR005637">
    <property type="entry name" value="TAP_C_dom"/>
</dbReference>
<name>A0A286UAV6_9AGAM</name>
<dbReference type="AlphaFoldDB" id="A0A286UAV6"/>
<dbReference type="SUPFAM" id="SSF46934">
    <property type="entry name" value="UBA-like"/>
    <property type="match status" value="1"/>
</dbReference>
<evidence type="ECO:0000256" key="3">
    <source>
        <dbReference type="ARBA" id="ARBA00022448"/>
    </source>
</evidence>
<reference evidence="11 12" key="1">
    <citation type="journal article" date="2017" name="Mol. Ecol.">
        <title>Comparative and population genomic landscape of Phellinus noxius: A hypervariable fungus causing root rot in trees.</title>
        <authorList>
            <person name="Chung C.L."/>
            <person name="Lee T.J."/>
            <person name="Akiba M."/>
            <person name="Lee H.H."/>
            <person name="Kuo T.H."/>
            <person name="Liu D."/>
            <person name="Ke H.M."/>
            <person name="Yokoi T."/>
            <person name="Roa M.B."/>
            <person name="Lu M.J."/>
            <person name="Chang Y.Y."/>
            <person name="Ann P.J."/>
            <person name="Tsai J.N."/>
            <person name="Chen C.Y."/>
            <person name="Tzean S.S."/>
            <person name="Ota Y."/>
            <person name="Hattori T."/>
            <person name="Sahashi N."/>
            <person name="Liou R.F."/>
            <person name="Kikuchi T."/>
            <person name="Tsai I.J."/>
        </authorList>
    </citation>
    <scope>NUCLEOTIDE SEQUENCE [LARGE SCALE GENOMIC DNA]</scope>
    <source>
        <strain evidence="11 12">FFPRI411160</strain>
    </source>
</reference>
<dbReference type="Pfam" id="PF22602">
    <property type="entry name" value="NXF_NTF2"/>
    <property type="match status" value="1"/>
</dbReference>
<evidence type="ECO:0000313" key="11">
    <source>
        <dbReference type="EMBL" id="PAV16685.1"/>
    </source>
</evidence>
<evidence type="ECO:0000256" key="5">
    <source>
        <dbReference type="ARBA" id="ARBA00022737"/>
    </source>
</evidence>
<dbReference type="CDD" id="cd14342">
    <property type="entry name" value="UBA_TAP-C"/>
    <property type="match status" value="1"/>
</dbReference>
<gene>
    <name evidence="11" type="ORF">PNOK_0830500</name>
</gene>
<dbReference type="OrthoDB" id="25872at2759"/>
<evidence type="ECO:0000256" key="8">
    <source>
        <dbReference type="SAM" id="MobiDB-lite"/>
    </source>
</evidence>
<dbReference type="InterPro" id="IPR002075">
    <property type="entry name" value="NTF2_dom"/>
</dbReference>
<evidence type="ECO:0000259" key="10">
    <source>
        <dbReference type="PROSITE" id="PS51281"/>
    </source>
</evidence>
<keyword evidence="6" id="KW-0509">mRNA transport</keyword>
<dbReference type="InterPro" id="IPR018222">
    <property type="entry name" value="Nuclear_transport_factor_2_euk"/>
</dbReference>
<proteinExistence type="inferred from homology"/>
<dbReference type="EMBL" id="NBII01000008">
    <property type="protein sequence ID" value="PAV16685.1"/>
    <property type="molecule type" value="Genomic_DNA"/>
</dbReference>
<dbReference type="InterPro" id="IPR009060">
    <property type="entry name" value="UBA-like_sf"/>
</dbReference>
<dbReference type="InterPro" id="IPR032675">
    <property type="entry name" value="LRR_dom_sf"/>
</dbReference>
<feature type="compositionally biased region" description="Basic residues" evidence="8">
    <location>
        <begin position="37"/>
        <end position="50"/>
    </location>
</feature>
<feature type="domain" description="TAP-C" evidence="10">
    <location>
        <begin position="511"/>
        <end position="562"/>
    </location>
</feature>
<comment type="caution">
    <text evidence="11">The sequence shown here is derived from an EMBL/GenBank/DDBJ whole genome shotgun (WGS) entry which is preliminary data.</text>
</comment>
<evidence type="ECO:0000313" key="12">
    <source>
        <dbReference type="Proteomes" id="UP000217199"/>
    </source>
</evidence>
<organism evidence="11 12">
    <name type="scientific">Pyrrhoderma noxium</name>
    <dbReference type="NCBI Taxonomy" id="2282107"/>
    <lineage>
        <taxon>Eukaryota</taxon>
        <taxon>Fungi</taxon>
        <taxon>Dikarya</taxon>
        <taxon>Basidiomycota</taxon>
        <taxon>Agaricomycotina</taxon>
        <taxon>Agaricomycetes</taxon>
        <taxon>Hymenochaetales</taxon>
        <taxon>Hymenochaetaceae</taxon>
        <taxon>Pyrrhoderma</taxon>
    </lineage>
</organism>
<dbReference type="GO" id="GO:0005634">
    <property type="term" value="C:nucleus"/>
    <property type="evidence" value="ECO:0007669"/>
    <property type="project" value="UniProtKB-SubCell"/>
</dbReference>
<dbReference type="SMART" id="SM00804">
    <property type="entry name" value="TAP_C"/>
    <property type="match status" value="1"/>
</dbReference>
<dbReference type="Gene3D" id="3.10.450.50">
    <property type="match status" value="1"/>
</dbReference>
<feature type="region of interest" description="Disordered" evidence="8">
    <location>
        <begin position="23"/>
        <end position="50"/>
    </location>
</feature>
<dbReference type="InParanoid" id="A0A286UAV6"/>
<evidence type="ECO:0000259" key="9">
    <source>
        <dbReference type="PROSITE" id="PS50177"/>
    </source>
</evidence>
<dbReference type="STRING" id="2282107.A0A286UAV6"/>
<dbReference type="InterPro" id="IPR032710">
    <property type="entry name" value="NTF2-like_dom_sf"/>
</dbReference>
<evidence type="ECO:0000256" key="4">
    <source>
        <dbReference type="ARBA" id="ARBA00022614"/>
    </source>
</evidence>
<comment type="similarity">
    <text evidence="2">Belongs to the NXF family.</text>
</comment>
<dbReference type="Gene3D" id="3.80.10.10">
    <property type="entry name" value="Ribonuclease Inhibitor"/>
    <property type="match status" value="1"/>
</dbReference>
<keyword evidence="5" id="KW-0677">Repeat</keyword>
<dbReference type="SUPFAM" id="SSF52058">
    <property type="entry name" value="L domain-like"/>
    <property type="match status" value="1"/>
</dbReference>
<dbReference type="GO" id="GO:0003723">
    <property type="term" value="F:RNA binding"/>
    <property type="evidence" value="ECO:0007669"/>
    <property type="project" value="TreeGrafter"/>
</dbReference>
<dbReference type="PANTHER" id="PTHR10662">
    <property type="entry name" value="NUCLEAR RNA EXPORT FACTOR"/>
    <property type="match status" value="1"/>
</dbReference>
<dbReference type="GO" id="GO:0016973">
    <property type="term" value="P:poly(A)+ mRNA export from nucleus"/>
    <property type="evidence" value="ECO:0007669"/>
    <property type="project" value="TreeGrafter"/>
</dbReference>
<dbReference type="InterPro" id="IPR030217">
    <property type="entry name" value="NXF_fam"/>
</dbReference>
<dbReference type="PROSITE" id="PS51281">
    <property type="entry name" value="TAP_C"/>
    <property type="match status" value="1"/>
</dbReference>
<keyword evidence="3" id="KW-0813">Transport</keyword>
<evidence type="ECO:0000256" key="2">
    <source>
        <dbReference type="ARBA" id="ARBA00009285"/>
    </source>
</evidence>
<keyword evidence="4" id="KW-0433">Leucine-rich repeat</keyword>
<dbReference type="Pfam" id="PF03943">
    <property type="entry name" value="TAP_C"/>
    <property type="match status" value="1"/>
</dbReference>
<feature type="compositionally biased region" description="Basic and acidic residues" evidence="8">
    <location>
        <begin position="23"/>
        <end position="33"/>
    </location>
</feature>
<keyword evidence="12" id="KW-1185">Reference proteome</keyword>
<dbReference type="PANTHER" id="PTHR10662:SF22">
    <property type="entry name" value="NUCLEAR RNA EXPORT FACTOR 1"/>
    <property type="match status" value="1"/>
</dbReference>
<dbReference type="PROSITE" id="PS50177">
    <property type="entry name" value="NTF2_DOMAIN"/>
    <property type="match status" value="1"/>
</dbReference>